<feature type="coiled-coil region" evidence="1">
    <location>
        <begin position="55"/>
        <end position="179"/>
    </location>
</feature>
<dbReference type="AlphaFoldDB" id="A0A5K3EJ32"/>
<reference evidence="3" key="1">
    <citation type="submission" date="2019-11" db="UniProtKB">
        <authorList>
            <consortium name="WormBaseParasite"/>
        </authorList>
    </citation>
    <scope>IDENTIFICATION</scope>
</reference>
<dbReference type="PANTHER" id="PTHR19321:SF41">
    <property type="entry name" value="FASCETTO-RELATED"/>
    <property type="match status" value="1"/>
</dbReference>
<feature type="region of interest" description="Disordered" evidence="2">
    <location>
        <begin position="487"/>
        <end position="523"/>
    </location>
</feature>
<name>A0A5K3EJ32_MESCO</name>
<evidence type="ECO:0000313" key="3">
    <source>
        <dbReference type="WBParaSite" id="MCU_000634-RB"/>
    </source>
</evidence>
<accession>A0A5K3EJ32</accession>
<feature type="compositionally biased region" description="Polar residues" evidence="2">
    <location>
        <begin position="491"/>
        <end position="508"/>
    </location>
</feature>
<evidence type="ECO:0000256" key="1">
    <source>
        <dbReference type="SAM" id="Coils"/>
    </source>
</evidence>
<dbReference type="GO" id="GO:0008017">
    <property type="term" value="F:microtubule binding"/>
    <property type="evidence" value="ECO:0007669"/>
    <property type="project" value="InterPro"/>
</dbReference>
<dbReference type="Pfam" id="PF03999">
    <property type="entry name" value="MAP65_ASE1"/>
    <property type="match status" value="1"/>
</dbReference>
<protein>
    <submittedName>
        <fullName evidence="3">Protein regulator of cytokinesis 1</fullName>
    </submittedName>
</protein>
<dbReference type="PANTHER" id="PTHR19321">
    <property type="entry name" value="PROTEIN REGULATOR OF CYTOKINESIS 1 PRC1-RELATED"/>
    <property type="match status" value="1"/>
</dbReference>
<dbReference type="WBParaSite" id="MCU_000634-RB">
    <property type="protein sequence ID" value="MCU_000634-RB"/>
    <property type="gene ID" value="MCU_000634"/>
</dbReference>
<dbReference type="GO" id="GO:1990023">
    <property type="term" value="C:mitotic spindle midzone"/>
    <property type="evidence" value="ECO:0007669"/>
    <property type="project" value="TreeGrafter"/>
</dbReference>
<dbReference type="GO" id="GO:0051256">
    <property type="term" value="P:mitotic spindle midzone assembly"/>
    <property type="evidence" value="ECO:0007669"/>
    <property type="project" value="TreeGrafter"/>
</dbReference>
<sequence>MEGHGEWVESVLAKVNEHLLGIKHIWSDIGYPKNRVDELRSMLADKVITPLRCVLSDTQDEKSKLEEKVRNLKNKTVEIEKELQVPRRDTDFSQPLLVTLEELTNYNAELQLKIAELTAEFKELKSNEENLCSLLDVKALEGFPLIPSFDDKRRVQNRIEELKAIKRERESKLESMRQRILSCLDYLGTDCNLEMPQSVHQAIYMESKPSNLSECILLEVDKVQDKYMDLFHKFKSEEEDLLEKIESLRNRLAMSPYSIPEKHSTVPSQRIKYGLSELARLRELRLANLRRLTEACVLELEGIWTACYVGGEYRQTFRESTSSECSEENLSRLENEVHKWRRFKAAHQDFYDALTVWLDTLQQIKAIELKRQDPVVLKNRGGILLKLDKEDKKLRMRDLPNHTTHLESIISQECDGPDAGLFSLVCIEGQPLSGLQLAAGQKENALASLVDKSLESSSGMLGSSGAATKLQGTAAKGGFLYASTKRPAMAASTTRASPTPSRLQTPSTEIKRPRTDYHGGVKR</sequence>
<dbReference type="Gene3D" id="1.20.58.1520">
    <property type="match status" value="1"/>
</dbReference>
<organism evidence="3">
    <name type="scientific">Mesocestoides corti</name>
    <name type="common">Flatworm</name>
    <dbReference type="NCBI Taxonomy" id="53468"/>
    <lineage>
        <taxon>Eukaryota</taxon>
        <taxon>Metazoa</taxon>
        <taxon>Spiralia</taxon>
        <taxon>Lophotrochozoa</taxon>
        <taxon>Platyhelminthes</taxon>
        <taxon>Cestoda</taxon>
        <taxon>Eucestoda</taxon>
        <taxon>Cyclophyllidea</taxon>
        <taxon>Mesocestoididae</taxon>
        <taxon>Mesocestoides</taxon>
    </lineage>
</organism>
<feature type="compositionally biased region" description="Basic and acidic residues" evidence="2">
    <location>
        <begin position="509"/>
        <end position="523"/>
    </location>
</feature>
<keyword evidence="1" id="KW-0175">Coiled coil</keyword>
<proteinExistence type="predicted"/>
<dbReference type="GO" id="GO:0005737">
    <property type="term" value="C:cytoplasm"/>
    <property type="evidence" value="ECO:0007669"/>
    <property type="project" value="TreeGrafter"/>
</dbReference>
<evidence type="ECO:0000256" key="2">
    <source>
        <dbReference type="SAM" id="MobiDB-lite"/>
    </source>
</evidence>
<dbReference type="InterPro" id="IPR007145">
    <property type="entry name" value="MAP65_Ase1_PRC1"/>
</dbReference>